<proteinExistence type="inferred from homology"/>
<feature type="signal peptide" evidence="3">
    <location>
        <begin position="1"/>
        <end position="18"/>
    </location>
</feature>
<evidence type="ECO:0000256" key="3">
    <source>
        <dbReference type="RuleBase" id="RU361235"/>
    </source>
</evidence>
<protein>
    <recommendedName>
        <fullName evidence="3">Carboxylic ester hydrolase</fullName>
        <ecNumber evidence="3">3.1.1.-</ecNumber>
    </recommendedName>
</protein>
<gene>
    <name evidence="5" type="ORF">FE257_012250</name>
</gene>
<feature type="chain" id="PRO_5041770770" description="Carboxylic ester hydrolase" evidence="3">
    <location>
        <begin position="19"/>
        <end position="534"/>
    </location>
</feature>
<keyword evidence="3" id="KW-0732">Signal</keyword>
<dbReference type="SUPFAM" id="SSF53474">
    <property type="entry name" value="alpha/beta-Hydrolases"/>
    <property type="match status" value="1"/>
</dbReference>
<dbReference type="PANTHER" id="PTHR43918">
    <property type="entry name" value="ACETYLCHOLINESTERASE"/>
    <property type="match status" value="1"/>
</dbReference>
<evidence type="ECO:0000256" key="2">
    <source>
        <dbReference type="ARBA" id="ARBA00022801"/>
    </source>
</evidence>
<comment type="similarity">
    <text evidence="1 3">Belongs to the type-B carboxylesterase/lipase family.</text>
</comment>
<dbReference type="PROSITE" id="PS00122">
    <property type="entry name" value="CARBOXYLESTERASE_B_1"/>
    <property type="match status" value="1"/>
</dbReference>
<dbReference type="InterPro" id="IPR050654">
    <property type="entry name" value="AChE-related_enzymes"/>
</dbReference>
<accession>A0AAD4CHQ8</accession>
<organism evidence="5 6">
    <name type="scientific">Aspergillus nanangensis</name>
    <dbReference type="NCBI Taxonomy" id="2582783"/>
    <lineage>
        <taxon>Eukaryota</taxon>
        <taxon>Fungi</taxon>
        <taxon>Dikarya</taxon>
        <taxon>Ascomycota</taxon>
        <taxon>Pezizomycotina</taxon>
        <taxon>Eurotiomycetes</taxon>
        <taxon>Eurotiomycetidae</taxon>
        <taxon>Eurotiales</taxon>
        <taxon>Aspergillaceae</taxon>
        <taxon>Aspergillus</taxon>
        <taxon>Aspergillus subgen. Circumdati</taxon>
    </lineage>
</organism>
<dbReference type="Pfam" id="PF00135">
    <property type="entry name" value="COesterase"/>
    <property type="match status" value="1"/>
</dbReference>
<dbReference type="Gene3D" id="3.40.50.1820">
    <property type="entry name" value="alpha/beta hydrolase"/>
    <property type="match status" value="1"/>
</dbReference>
<dbReference type="Proteomes" id="UP001194746">
    <property type="component" value="Unassembled WGS sequence"/>
</dbReference>
<evidence type="ECO:0000313" key="5">
    <source>
        <dbReference type="EMBL" id="KAF9885872.1"/>
    </source>
</evidence>
<dbReference type="AlphaFoldDB" id="A0AAD4CHQ8"/>
<keyword evidence="6" id="KW-1185">Reference proteome</keyword>
<dbReference type="InterPro" id="IPR019826">
    <property type="entry name" value="Carboxylesterase_B_AS"/>
</dbReference>
<dbReference type="EC" id="3.1.1.-" evidence="3"/>
<dbReference type="InterPro" id="IPR019819">
    <property type="entry name" value="Carboxylesterase_B_CS"/>
</dbReference>
<comment type="caution">
    <text evidence="5">The sequence shown here is derived from an EMBL/GenBank/DDBJ whole genome shotgun (WGS) entry which is preliminary data.</text>
</comment>
<dbReference type="EMBL" id="VCAU01000087">
    <property type="protein sequence ID" value="KAF9885872.1"/>
    <property type="molecule type" value="Genomic_DNA"/>
</dbReference>
<reference evidence="5" key="1">
    <citation type="journal article" date="2019" name="Beilstein J. Org. Chem.">
        <title>Nanangenines: drimane sesquiterpenoids as the dominant metabolite cohort of a novel Australian fungus, Aspergillus nanangensis.</title>
        <authorList>
            <person name="Lacey H.J."/>
            <person name="Gilchrist C.L.M."/>
            <person name="Crombie A."/>
            <person name="Kalaitzis J.A."/>
            <person name="Vuong D."/>
            <person name="Rutledge P.J."/>
            <person name="Turner P."/>
            <person name="Pitt J.I."/>
            <person name="Lacey E."/>
            <person name="Chooi Y.H."/>
            <person name="Piggott A.M."/>
        </authorList>
    </citation>
    <scope>NUCLEOTIDE SEQUENCE</scope>
    <source>
        <strain evidence="5">MST-FP2251</strain>
    </source>
</reference>
<dbReference type="PROSITE" id="PS00941">
    <property type="entry name" value="CARBOXYLESTERASE_B_2"/>
    <property type="match status" value="1"/>
</dbReference>
<sequence>MLGLFLFLPLLSSHYVCGLPPSPIVDLGYSRYRGIRLPAGIDEYLGMRYAAPPLGDLRFRSPRDPVSTPGVQDVAKASSISADQVPNQNITAKFAEDCLFINVFTPSNATADSKLPVWVHIQGGGYARNDNGNFNGTKIIQESGLDFIFVNFNYRVGAFGFLASEYIRDDGDLNVGLLDQRKALEWVQKHIAKFGGNPDHVVIHGDSAGAGSIAHHMTAYGGRDDHLFVGAIYESPFWPTLRTVAEMEFQFDRVVQDTGCADSESSLSCLRKVDFAKLQAANAASPFPGADRKPLPLWYFLPVIDDDLIEDKLYTLFEQGRMLRVPLLVGDDTNEGSTFAANASTTAEMSSFLKANYPNLRPQSLEKIHGEYPLMAHLSNHSAYFPSTSAAYGDATFTCPGDHITGSLAGQSLLQIWNYRYNVRAASLISKGLGVPHIFEISAIFGVGNAGESSVTSYTDVNKDIVPIVMDYWISFIKHLDPNPARNSKGPFWEPWGLGTEKRLKMQTNETGMELVPLNLTDHCLMWKSLVAEM</sequence>
<dbReference type="GO" id="GO:0052689">
    <property type="term" value="F:carboxylic ester hydrolase activity"/>
    <property type="evidence" value="ECO:0007669"/>
    <property type="project" value="TreeGrafter"/>
</dbReference>
<keyword evidence="2 3" id="KW-0378">Hydrolase</keyword>
<dbReference type="InterPro" id="IPR002018">
    <property type="entry name" value="CarbesteraseB"/>
</dbReference>
<feature type="domain" description="Carboxylesterase type B" evidence="4">
    <location>
        <begin position="22"/>
        <end position="512"/>
    </location>
</feature>
<evidence type="ECO:0000259" key="4">
    <source>
        <dbReference type="Pfam" id="PF00135"/>
    </source>
</evidence>
<dbReference type="InterPro" id="IPR029058">
    <property type="entry name" value="AB_hydrolase_fold"/>
</dbReference>
<reference evidence="5" key="2">
    <citation type="submission" date="2020-02" db="EMBL/GenBank/DDBJ databases">
        <authorList>
            <person name="Gilchrist C.L.M."/>
            <person name="Chooi Y.-H."/>
        </authorList>
    </citation>
    <scope>NUCLEOTIDE SEQUENCE</scope>
    <source>
        <strain evidence="5">MST-FP2251</strain>
    </source>
</reference>
<evidence type="ECO:0000313" key="6">
    <source>
        <dbReference type="Proteomes" id="UP001194746"/>
    </source>
</evidence>
<dbReference type="PANTHER" id="PTHR43918:SF4">
    <property type="entry name" value="CARBOXYLIC ESTER HYDROLASE"/>
    <property type="match status" value="1"/>
</dbReference>
<name>A0AAD4CHQ8_ASPNN</name>
<evidence type="ECO:0000256" key="1">
    <source>
        <dbReference type="ARBA" id="ARBA00005964"/>
    </source>
</evidence>